<reference evidence="1 2" key="1">
    <citation type="submission" date="2010-10" db="EMBL/GenBank/DDBJ databases">
        <title>The Genome Sequence of Loktanella phage pCB2051-A.</title>
        <authorList>
            <consortium name="The Broad Institute Genome Sequencing Platform"/>
            <person name="Henn M.R."/>
            <person name="Buchan A."/>
            <person name="Levin J."/>
            <person name="Malboeuf C."/>
            <person name="Casali M."/>
            <person name="Russ C."/>
            <person name="Lennon N."/>
            <person name="Chapman S.B."/>
            <person name="Erlich R."/>
            <person name="Young S.K."/>
            <person name="Yandava C."/>
            <person name="Zeng Q."/>
            <person name="Alvarado L."/>
            <person name="Anderson S."/>
            <person name="Berlin A."/>
            <person name="Chen Z."/>
            <person name="Freedman E."/>
            <person name="Gellesch M."/>
            <person name="Goldberg J."/>
            <person name="Green L."/>
            <person name="Griggs A."/>
            <person name="Gujja S."/>
            <person name="Heilman E.R."/>
            <person name="Heiman D."/>
            <person name="Hollinger A."/>
            <person name="Howarth C."/>
            <person name="Larson L."/>
            <person name="Mehta T."/>
            <person name="Pearson M."/>
            <person name="Roberts A."/>
            <person name="Ryan E."/>
            <person name="Saif S."/>
            <person name="Shea T."/>
            <person name="Shenoy N."/>
            <person name="Sisk P."/>
            <person name="Stolte C."/>
            <person name="Sykes S."/>
            <person name="White J."/>
            <person name="Haas B."/>
            <person name="Nusbaum C."/>
            <person name="Birren B."/>
        </authorList>
    </citation>
    <scope>NUCLEOTIDE SEQUENCE [LARGE SCALE GENOMIC DNA]</scope>
    <source>
        <strain evidence="2">pCB2051-A</strain>
    </source>
</reference>
<dbReference type="Proteomes" id="UP000201389">
    <property type="component" value="Segment"/>
</dbReference>
<sequence length="71" mass="7905">MTDKLTLNDCREIGFCATGCRRRCNELGLDTRAFFRDGGLPIEQLRAYDDADIQRAIAVADIRIAAEKAAE</sequence>
<keyword evidence="2" id="KW-1185">Reference proteome</keyword>
<name>M4QRJ3_9CAUD</name>
<dbReference type="KEGG" id="vg:15011506"/>
<evidence type="ECO:0000313" key="1">
    <source>
        <dbReference type="EMBL" id="AGH31473.1"/>
    </source>
</evidence>
<evidence type="ECO:0000313" key="2">
    <source>
        <dbReference type="Proteomes" id="UP000201389"/>
    </source>
</evidence>
<dbReference type="GeneID" id="15011506"/>
<gene>
    <name evidence="1" type="ORF">LOKG_00037</name>
</gene>
<dbReference type="RefSeq" id="YP_007674933.1">
    <property type="nucleotide sequence ID" value="NC_020853.1"/>
</dbReference>
<protein>
    <submittedName>
        <fullName evidence="1">Uncharacterized protein</fullName>
    </submittedName>
</protein>
<accession>M4QRJ3</accession>
<proteinExistence type="predicted"/>
<organism evidence="1 2">
    <name type="scientific">Loktanella phage pCB2051-A</name>
    <dbReference type="NCBI Taxonomy" id="754044"/>
    <lineage>
        <taxon>Viruses</taxon>
        <taxon>Duplodnaviria</taxon>
        <taxon>Heunggongvirae</taxon>
        <taxon>Uroviricota</taxon>
        <taxon>Caudoviricetes</taxon>
        <taxon>Casjensviridae</taxon>
        <taxon>Broinstvirus</taxon>
        <taxon>Broinstvirus pCB2051A</taxon>
    </lineage>
</organism>
<dbReference type="EMBL" id="HQ632859">
    <property type="protein sequence ID" value="AGH31473.1"/>
    <property type="molecule type" value="Genomic_DNA"/>
</dbReference>